<proteinExistence type="inferred from homology"/>
<reference evidence="6 7" key="1">
    <citation type="submission" date="2020-08" db="EMBL/GenBank/DDBJ databases">
        <authorList>
            <person name="Liu C."/>
            <person name="Sun Q."/>
        </authorList>
    </citation>
    <scope>NUCLEOTIDE SEQUENCE [LARGE SCALE GENOMIC DNA]</scope>
    <source>
        <strain evidence="6 7">NSJ-29</strain>
    </source>
</reference>
<dbReference type="Pfam" id="PF00126">
    <property type="entry name" value="HTH_1"/>
    <property type="match status" value="1"/>
</dbReference>
<dbReference type="FunFam" id="1.10.10.10:FF:000001">
    <property type="entry name" value="LysR family transcriptional regulator"/>
    <property type="match status" value="1"/>
</dbReference>
<dbReference type="InterPro" id="IPR036388">
    <property type="entry name" value="WH-like_DNA-bd_sf"/>
</dbReference>
<dbReference type="SUPFAM" id="SSF53850">
    <property type="entry name" value="Periplasmic binding protein-like II"/>
    <property type="match status" value="1"/>
</dbReference>
<evidence type="ECO:0000313" key="7">
    <source>
        <dbReference type="Proteomes" id="UP000515860"/>
    </source>
</evidence>
<feature type="domain" description="HTH lysR-type" evidence="5">
    <location>
        <begin position="9"/>
        <end position="60"/>
    </location>
</feature>
<organism evidence="6 7">
    <name type="scientific">Wansuia hejianensis</name>
    <dbReference type="NCBI Taxonomy" id="2763667"/>
    <lineage>
        <taxon>Bacteria</taxon>
        <taxon>Bacillati</taxon>
        <taxon>Bacillota</taxon>
        <taxon>Clostridia</taxon>
        <taxon>Lachnospirales</taxon>
        <taxon>Lachnospiraceae</taxon>
        <taxon>Wansuia</taxon>
    </lineage>
</organism>
<keyword evidence="7" id="KW-1185">Reference proteome</keyword>
<evidence type="ECO:0000259" key="5">
    <source>
        <dbReference type="PROSITE" id="PS50931"/>
    </source>
</evidence>
<dbReference type="PROSITE" id="PS50931">
    <property type="entry name" value="HTH_LYSR"/>
    <property type="match status" value="1"/>
</dbReference>
<gene>
    <name evidence="6" type="ORF">H9Q79_03705</name>
</gene>
<dbReference type="PANTHER" id="PTHR30126:SF64">
    <property type="entry name" value="HTH-TYPE TRANSCRIPTIONAL REGULATOR CITR"/>
    <property type="match status" value="1"/>
</dbReference>
<dbReference type="InterPro" id="IPR000847">
    <property type="entry name" value="LysR_HTH_N"/>
</dbReference>
<dbReference type="Pfam" id="PF03466">
    <property type="entry name" value="LysR_substrate"/>
    <property type="match status" value="1"/>
</dbReference>
<dbReference type="Proteomes" id="UP000515860">
    <property type="component" value="Chromosome"/>
</dbReference>
<evidence type="ECO:0000256" key="3">
    <source>
        <dbReference type="ARBA" id="ARBA00023125"/>
    </source>
</evidence>
<dbReference type="SUPFAM" id="SSF46785">
    <property type="entry name" value="Winged helix' DNA-binding domain"/>
    <property type="match status" value="1"/>
</dbReference>
<evidence type="ECO:0000256" key="1">
    <source>
        <dbReference type="ARBA" id="ARBA00009437"/>
    </source>
</evidence>
<dbReference type="GO" id="GO:0003700">
    <property type="term" value="F:DNA-binding transcription factor activity"/>
    <property type="evidence" value="ECO:0007669"/>
    <property type="project" value="InterPro"/>
</dbReference>
<dbReference type="PANTHER" id="PTHR30126">
    <property type="entry name" value="HTH-TYPE TRANSCRIPTIONAL REGULATOR"/>
    <property type="match status" value="1"/>
</dbReference>
<dbReference type="KEGG" id="whj:H9Q79_03705"/>
<name>A0A7G9GF20_9FIRM</name>
<evidence type="ECO:0000313" key="6">
    <source>
        <dbReference type="EMBL" id="QNM09402.1"/>
    </source>
</evidence>
<keyword evidence="2" id="KW-0805">Transcription regulation</keyword>
<sequence length="294" mass="33753">MDQYLPLYHIFYTAAKCGNISRASRELYISQPAVSKAIRKLEESLNTTLFKRNSRGVSLTEDGALLFHHVQDAFSSLDTAEQLLERKHSLGISHLRIGVSAIMCKYVLLPYLQDFIRLYPHVKIAISCQSTYQTLELLQERKVDIGLIGSPNSQKALDFFPVQSIQDTFVASETYLNNLSLRESDPNLFHTATFMMLDEENLSRQFVNDYFKLHDIELKNVLEVSTVDLLIEFAKIGMGAACVIKEFVRPELDNHELMELPLDIRFPSRKVGFAVLKENRELYPVREFLELTLQ</sequence>
<dbReference type="InterPro" id="IPR036390">
    <property type="entry name" value="WH_DNA-bd_sf"/>
</dbReference>
<dbReference type="InterPro" id="IPR005119">
    <property type="entry name" value="LysR_subst-bd"/>
</dbReference>
<protein>
    <submittedName>
        <fullName evidence="6">LysR family transcriptional regulator</fullName>
    </submittedName>
</protein>
<keyword evidence="3" id="KW-0238">DNA-binding</keyword>
<dbReference type="Gene3D" id="1.10.10.10">
    <property type="entry name" value="Winged helix-like DNA-binding domain superfamily/Winged helix DNA-binding domain"/>
    <property type="match status" value="1"/>
</dbReference>
<evidence type="ECO:0000256" key="2">
    <source>
        <dbReference type="ARBA" id="ARBA00023015"/>
    </source>
</evidence>
<dbReference type="PRINTS" id="PR00039">
    <property type="entry name" value="HTHLYSR"/>
</dbReference>
<dbReference type="CDD" id="cd05466">
    <property type="entry name" value="PBP2_LTTR_substrate"/>
    <property type="match status" value="1"/>
</dbReference>
<dbReference type="RefSeq" id="WP_118642571.1">
    <property type="nucleotide sequence ID" value="NZ_CP060635.1"/>
</dbReference>
<dbReference type="AlphaFoldDB" id="A0A7G9GF20"/>
<dbReference type="GO" id="GO:0000976">
    <property type="term" value="F:transcription cis-regulatory region binding"/>
    <property type="evidence" value="ECO:0007669"/>
    <property type="project" value="TreeGrafter"/>
</dbReference>
<comment type="similarity">
    <text evidence="1">Belongs to the LysR transcriptional regulatory family.</text>
</comment>
<accession>A0A7G9GF20</accession>
<dbReference type="Gene3D" id="3.40.190.290">
    <property type="match status" value="1"/>
</dbReference>
<keyword evidence="4" id="KW-0804">Transcription</keyword>
<evidence type="ECO:0000256" key="4">
    <source>
        <dbReference type="ARBA" id="ARBA00023163"/>
    </source>
</evidence>
<dbReference type="EMBL" id="CP060635">
    <property type="protein sequence ID" value="QNM09402.1"/>
    <property type="molecule type" value="Genomic_DNA"/>
</dbReference>